<organism evidence="3">
    <name type="scientific">Lotharella oceanica</name>
    <dbReference type="NCBI Taxonomy" id="641309"/>
    <lineage>
        <taxon>Eukaryota</taxon>
        <taxon>Sar</taxon>
        <taxon>Rhizaria</taxon>
        <taxon>Cercozoa</taxon>
        <taxon>Chlorarachniophyceae</taxon>
        <taxon>Lotharella</taxon>
    </lineage>
</organism>
<accession>A0A7S2X5P5</accession>
<name>A0A7S2X5P5_9EUKA</name>
<feature type="compositionally biased region" description="Polar residues" evidence="1">
    <location>
        <begin position="130"/>
        <end position="144"/>
    </location>
</feature>
<dbReference type="EMBL" id="HBHP01000338">
    <property type="protein sequence ID" value="CAD9744237.1"/>
    <property type="molecule type" value="Transcribed_RNA"/>
</dbReference>
<feature type="compositionally biased region" description="Polar residues" evidence="1">
    <location>
        <begin position="1"/>
        <end position="19"/>
    </location>
</feature>
<evidence type="ECO:0000256" key="1">
    <source>
        <dbReference type="SAM" id="MobiDB-lite"/>
    </source>
</evidence>
<feature type="region of interest" description="Disordered" evidence="1">
    <location>
        <begin position="120"/>
        <end position="144"/>
    </location>
</feature>
<feature type="domain" description="BLOC-1-related complex subunit 6 C-terminal helix" evidence="2">
    <location>
        <begin position="24"/>
        <end position="119"/>
    </location>
</feature>
<feature type="region of interest" description="Disordered" evidence="1">
    <location>
        <begin position="1"/>
        <end position="24"/>
    </location>
</feature>
<dbReference type="Pfam" id="PF10157">
    <property type="entry name" value="BORCS6"/>
    <property type="match status" value="1"/>
</dbReference>
<proteinExistence type="predicted"/>
<reference evidence="3" key="1">
    <citation type="submission" date="2021-01" db="EMBL/GenBank/DDBJ databases">
        <authorList>
            <person name="Corre E."/>
            <person name="Pelletier E."/>
            <person name="Niang G."/>
            <person name="Scheremetjew M."/>
            <person name="Finn R."/>
            <person name="Kale V."/>
            <person name="Holt S."/>
            <person name="Cochrane G."/>
            <person name="Meng A."/>
            <person name="Brown T."/>
            <person name="Cohen L."/>
        </authorList>
    </citation>
    <scope>NUCLEOTIDE SEQUENCE</scope>
    <source>
        <strain evidence="3">CCMP622</strain>
    </source>
</reference>
<evidence type="ECO:0000259" key="2">
    <source>
        <dbReference type="Pfam" id="PF10157"/>
    </source>
</evidence>
<dbReference type="AlphaFoldDB" id="A0A7S2X5P5"/>
<sequence>MASKPSTADNRTEAKQQANDEPLNKLLKDIEKDAAKVSRDFAQTVDALKDMNAQLEAVSVKHMEVVVQSSQALASTASNVTSKSRSFVERICKLTQDLEKISDLERKIKTTRSALSMLERLVDKRAGMPSTRNSGSGASSPRKS</sequence>
<protein>
    <recommendedName>
        <fullName evidence="2">BLOC-1-related complex subunit 6 C-terminal helix domain-containing protein</fullName>
    </recommendedName>
</protein>
<gene>
    <name evidence="3" type="ORF">LSP00402_LOCUS234</name>
</gene>
<dbReference type="InterPro" id="IPR046465">
    <property type="entry name" value="BORCS6_C"/>
</dbReference>
<evidence type="ECO:0000313" key="3">
    <source>
        <dbReference type="EMBL" id="CAD9744237.1"/>
    </source>
</evidence>